<evidence type="ECO:0000313" key="2">
    <source>
        <dbReference type="Proteomes" id="UP000823674"/>
    </source>
</evidence>
<gene>
    <name evidence="1" type="primary">A08g501540.1_BraROA</name>
    <name evidence="1" type="ORF">IGI04_029776</name>
</gene>
<accession>A0ABQ7LQG5</accession>
<proteinExistence type="predicted"/>
<name>A0ABQ7LQG5_BRACM</name>
<comment type="caution">
    <text evidence="1">The sequence shown here is derived from an EMBL/GenBank/DDBJ whole genome shotgun (WGS) entry which is preliminary data.</text>
</comment>
<reference evidence="1 2" key="1">
    <citation type="submission" date="2021-03" db="EMBL/GenBank/DDBJ databases">
        <authorList>
            <person name="King G.J."/>
            <person name="Bancroft I."/>
            <person name="Baten A."/>
            <person name="Bloomfield J."/>
            <person name="Borpatragohain P."/>
            <person name="He Z."/>
            <person name="Irish N."/>
            <person name="Irwin J."/>
            <person name="Liu K."/>
            <person name="Mauleon R.P."/>
            <person name="Moore J."/>
            <person name="Morris R."/>
            <person name="Ostergaard L."/>
            <person name="Wang B."/>
            <person name="Wells R."/>
        </authorList>
    </citation>
    <scope>NUCLEOTIDE SEQUENCE [LARGE SCALE GENOMIC DNA]</scope>
    <source>
        <strain evidence="1">R-o-18</strain>
        <tissue evidence="1">Leaf</tissue>
    </source>
</reference>
<evidence type="ECO:0000313" key="1">
    <source>
        <dbReference type="EMBL" id="KAG5388235.1"/>
    </source>
</evidence>
<protein>
    <submittedName>
        <fullName evidence="1">Uncharacterized protein</fullName>
    </submittedName>
</protein>
<dbReference type="Proteomes" id="UP000823674">
    <property type="component" value="Chromosome A08"/>
</dbReference>
<organism evidence="1 2">
    <name type="scientific">Brassica rapa subsp. trilocularis</name>
    <dbReference type="NCBI Taxonomy" id="1813537"/>
    <lineage>
        <taxon>Eukaryota</taxon>
        <taxon>Viridiplantae</taxon>
        <taxon>Streptophyta</taxon>
        <taxon>Embryophyta</taxon>
        <taxon>Tracheophyta</taxon>
        <taxon>Spermatophyta</taxon>
        <taxon>Magnoliopsida</taxon>
        <taxon>eudicotyledons</taxon>
        <taxon>Gunneridae</taxon>
        <taxon>Pentapetalae</taxon>
        <taxon>rosids</taxon>
        <taxon>malvids</taxon>
        <taxon>Brassicales</taxon>
        <taxon>Brassicaceae</taxon>
        <taxon>Brassiceae</taxon>
        <taxon>Brassica</taxon>
    </lineage>
</organism>
<sequence length="130" mass="15467">MPLSPRDVRRVGEKLRVGVIFRSANKRYYSDIAFQLTSFRATGFFRLLCQVQTDRSKSPWKHLWIWRRSFYSSRYPFVFEFIFGILLQLRLVTCANSCIDILSGFPEKRNQVLYFFHVEDSDNHELAETS</sequence>
<keyword evidence="2" id="KW-1185">Reference proteome</keyword>
<dbReference type="EMBL" id="JADBGQ010000007">
    <property type="protein sequence ID" value="KAG5388235.1"/>
    <property type="molecule type" value="Genomic_DNA"/>
</dbReference>